<reference evidence="2 3" key="1">
    <citation type="submission" date="2020-05" db="EMBL/GenBank/DDBJ databases">
        <title>Strain PA2F3 complete genome.</title>
        <authorList>
            <person name="Kim Y.-S."/>
            <person name="Kim S.-J."/>
            <person name="Jung H.-k."/>
            <person name="Kim S.-E."/>
            <person name="Kim K.-H."/>
        </authorList>
    </citation>
    <scope>NUCLEOTIDE SEQUENCE [LARGE SCALE GENOMIC DNA]</scope>
    <source>
        <strain evidence="2 3">PA2F3</strain>
    </source>
</reference>
<accession>A0A7D4Q2R6</accession>
<proteinExistence type="predicted"/>
<protein>
    <submittedName>
        <fullName evidence="2">Uncharacterized protein</fullName>
    </submittedName>
</protein>
<sequence>MPTPRPAFVLSAVAAALLLSGCSAPAGPDSGGPQDAAGAQSRSEACAIVEQTMIEFGDSSSELGTNDDPQVDIEAYADLSGSATERLTAITNEEVEDGAAAVATALSDYVTFLQTAMSDPTDAPELTDEFTALQEAFAEVTAICAS</sequence>
<evidence type="ECO:0000313" key="2">
    <source>
        <dbReference type="EMBL" id="QKJ20838.1"/>
    </source>
</evidence>
<gene>
    <name evidence="2" type="ORF">HQM25_16705</name>
</gene>
<evidence type="ECO:0000256" key="1">
    <source>
        <dbReference type="SAM" id="SignalP"/>
    </source>
</evidence>
<feature type="chain" id="PRO_5028981814" evidence="1">
    <location>
        <begin position="27"/>
        <end position="146"/>
    </location>
</feature>
<dbReference type="PROSITE" id="PS51257">
    <property type="entry name" value="PROKAR_LIPOPROTEIN"/>
    <property type="match status" value="1"/>
</dbReference>
<dbReference type="Proteomes" id="UP000502498">
    <property type="component" value="Chromosome"/>
</dbReference>
<name>A0A7D4Q2R6_9MICO</name>
<keyword evidence="1" id="KW-0732">Signal</keyword>
<dbReference type="EMBL" id="CP054038">
    <property type="protein sequence ID" value="QKJ20838.1"/>
    <property type="molecule type" value="Genomic_DNA"/>
</dbReference>
<evidence type="ECO:0000313" key="3">
    <source>
        <dbReference type="Proteomes" id="UP000502498"/>
    </source>
</evidence>
<organism evidence="2 3">
    <name type="scientific">Microbacterium hominis</name>
    <dbReference type="NCBI Taxonomy" id="162426"/>
    <lineage>
        <taxon>Bacteria</taxon>
        <taxon>Bacillati</taxon>
        <taxon>Actinomycetota</taxon>
        <taxon>Actinomycetes</taxon>
        <taxon>Micrococcales</taxon>
        <taxon>Microbacteriaceae</taxon>
        <taxon>Microbacterium</taxon>
    </lineage>
</organism>
<dbReference type="AlphaFoldDB" id="A0A7D4Q2R6"/>
<feature type="signal peptide" evidence="1">
    <location>
        <begin position="1"/>
        <end position="26"/>
    </location>
</feature>
<dbReference type="RefSeq" id="WP_172991263.1">
    <property type="nucleotide sequence ID" value="NZ_CP054038.1"/>
</dbReference>